<feature type="domain" description="TRAM" evidence="1">
    <location>
        <begin position="33"/>
        <end position="91"/>
    </location>
</feature>
<protein>
    <submittedName>
        <fullName evidence="3">Deoxyribonuclease</fullName>
    </submittedName>
</protein>
<evidence type="ECO:0000259" key="1">
    <source>
        <dbReference type="PROSITE" id="PS50926"/>
    </source>
</evidence>
<organism evidence="3 5">
    <name type="scientific">Thermoproteota archaeon</name>
    <dbReference type="NCBI Taxonomy" id="2056631"/>
    <lineage>
        <taxon>Archaea</taxon>
        <taxon>Thermoproteota</taxon>
    </lineage>
</organism>
<dbReference type="AlphaFoldDB" id="A0A497F1E6"/>
<evidence type="ECO:0000313" key="5">
    <source>
        <dbReference type="Proteomes" id="UP000269499"/>
    </source>
</evidence>
<dbReference type="Pfam" id="PF01938">
    <property type="entry name" value="TRAM"/>
    <property type="match status" value="1"/>
</dbReference>
<evidence type="ECO:0000313" key="2">
    <source>
        <dbReference type="EMBL" id="RLE50924.1"/>
    </source>
</evidence>
<dbReference type="Proteomes" id="UP000269499">
    <property type="component" value="Unassembled WGS sequence"/>
</dbReference>
<accession>A0A497F1E6</accession>
<dbReference type="SUPFAM" id="SSF50249">
    <property type="entry name" value="Nucleic acid-binding proteins"/>
    <property type="match status" value="1"/>
</dbReference>
<name>A0A497F1E6_9CREN</name>
<evidence type="ECO:0000313" key="3">
    <source>
        <dbReference type="EMBL" id="RLE52750.1"/>
    </source>
</evidence>
<comment type="caution">
    <text evidence="3">The sequence shown here is derived from an EMBL/GenBank/DDBJ whole genome shotgun (WGS) entry which is preliminary data.</text>
</comment>
<dbReference type="Gene3D" id="2.40.50.140">
    <property type="entry name" value="Nucleic acid-binding proteins"/>
    <property type="match status" value="1"/>
</dbReference>
<evidence type="ECO:0000313" key="4">
    <source>
        <dbReference type="Proteomes" id="UP000268446"/>
    </source>
</evidence>
<dbReference type="EMBL" id="QMRA01000100">
    <property type="protein sequence ID" value="RLE52750.1"/>
    <property type="molecule type" value="Genomic_DNA"/>
</dbReference>
<dbReference type="EMBL" id="QMQZ01000093">
    <property type="protein sequence ID" value="RLE50924.1"/>
    <property type="molecule type" value="Genomic_DNA"/>
</dbReference>
<reference evidence="4 5" key="1">
    <citation type="submission" date="2018-06" db="EMBL/GenBank/DDBJ databases">
        <title>Extensive metabolic versatility and redundancy in microbially diverse, dynamic hydrothermal sediments.</title>
        <authorList>
            <person name="Dombrowski N."/>
            <person name="Teske A."/>
            <person name="Baker B.J."/>
        </authorList>
    </citation>
    <scope>NUCLEOTIDE SEQUENCE [LARGE SCALE GENOMIC DNA]</scope>
    <source>
        <strain evidence="3">B20_G2</strain>
        <strain evidence="2">B29_G17</strain>
    </source>
</reference>
<dbReference type="InterPro" id="IPR002792">
    <property type="entry name" value="TRAM_dom"/>
</dbReference>
<dbReference type="PROSITE" id="PS50926">
    <property type="entry name" value="TRAM"/>
    <property type="match status" value="1"/>
</dbReference>
<dbReference type="InterPro" id="IPR012340">
    <property type="entry name" value="NA-bd_OB-fold"/>
</dbReference>
<dbReference type="Proteomes" id="UP000268446">
    <property type="component" value="Unassembled WGS sequence"/>
</dbReference>
<proteinExistence type="predicted"/>
<gene>
    <name evidence="2" type="ORF">DRJ20_02850</name>
    <name evidence="3" type="ORF">DRJ26_04330</name>
</gene>
<sequence length="92" mass="9976">MLEQLSLGDGVVAEKGRRRGKRRIKPAYLLPKPVSVGDEITVEVEGLSKRGEGVARVKGYVVFIPNTKPGDKVTIKITSIKPSFATGEVVEK</sequence>